<dbReference type="Gene3D" id="1.25.40.10">
    <property type="entry name" value="Tetratricopeptide repeat domain"/>
    <property type="match status" value="1"/>
</dbReference>
<protein>
    <recommendedName>
        <fullName evidence="7">TPR repeat-containing protein</fullName>
    </recommendedName>
</protein>
<dbReference type="InterPro" id="IPR044244">
    <property type="entry name" value="TTC27/Emw1"/>
</dbReference>
<dbReference type="InterPro" id="IPR019734">
    <property type="entry name" value="TPR_rpt"/>
</dbReference>
<feature type="region of interest" description="Disordered" evidence="4">
    <location>
        <begin position="825"/>
        <end position="847"/>
    </location>
</feature>
<dbReference type="AlphaFoldDB" id="A0AAN9UB32"/>
<dbReference type="SUPFAM" id="SSF48452">
    <property type="entry name" value="TPR-like"/>
    <property type="match status" value="1"/>
</dbReference>
<feature type="region of interest" description="Disordered" evidence="4">
    <location>
        <begin position="53"/>
        <end position="72"/>
    </location>
</feature>
<dbReference type="EMBL" id="JAKJXP020000123">
    <property type="protein sequence ID" value="KAK7744298.1"/>
    <property type="molecule type" value="Genomic_DNA"/>
</dbReference>
<organism evidence="5 6">
    <name type="scientific">Diatrype stigma</name>
    <dbReference type="NCBI Taxonomy" id="117547"/>
    <lineage>
        <taxon>Eukaryota</taxon>
        <taxon>Fungi</taxon>
        <taxon>Dikarya</taxon>
        <taxon>Ascomycota</taxon>
        <taxon>Pezizomycotina</taxon>
        <taxon>Sordariomycetes</taxon>
        <taxon>Xylariomycetidae</taxon>
        <taxon>Xylariales</taxon>
        <taxon>Diatrypaceae</taxon>
        <taxon>Diatrype</taxon>
    </lineage>
</organism>
<name>A0AAN9UB32_9PEZI</name>
<evidence type="ECO:0000256" key="3">
    <source>
        <dbReference type="PROSITE-ProRule" id="PRU00339"/>
    </source>
</evidence>
<reference evidence="5 6" key="1">
    <citation type="submission" date="2024-02" db="EMBL/GenBank/DDBJ databases">
        <title>De novo assembly and annotation of 12 fungi associated with fruit tree decline syndrome in Ontario, Canada.</title>
        <authorList>
            <person name="Sulman M."/>
            <person name="Ellouze W."/>
            <person name="Ilyukhin E."/>
        </authorList>
    </citation>
    <scope>NUCLEOTIDE SEQUENCE [LARGE SCALE GENOMIC DNA]</scope>
    <source>
        <strain evidence="5 6">M11/M66-122</strain>
    </source>
</reference>
<dbReference type="InterPro" id="IPR011990">
    <property type="entry name" value="TPR-like_helical_dom_sf"/>
</dbReference>
<dbReference type="Pfam" id="PF13432">
    <property type="entry name" value="TPR_16"/>
    <property type="match status" value="1"/>
</dbReference>
<gene>
    <name evidence="5" type="ORF">SLS62_010256</name>
</gene>
<feature type="compositionally biased region" description="Low complexity" evidence="4">
    <location>
        <begin position="1042"/>
        <end position="1053"/>
    </location>
</feature>
<feature type="region of interest" description="Disordered" evidence="4">
    <location>
        <begin position="482"/>
        <end position="506"/>
    </location>
</feature>
<dbReference type="Proteomes" id="UP001320420">
    <property type="component" value="Unassembled WGS sequence"/>
</dbReference>
<evidence type="ECO:0000256" key="2">
    <source>
        <dbReference type="ARBA" id="ARBA00022803"/>
    </source>
</evidence>
<evidence type="ECO:0000256" key="1">
    <source>
        <dbReference type="ARBA" id="ARBA00022737"/>
    </source>
</evidence>
<dbReference type="SMART" id="SM00028">
    <property type="entry name" value="TPR"/>
    <property type="match status" value="3"/>
</dbReference>
<evidence type="ECO:0000313" key="6">
    <source>
        <dbReference type="Proteomes" id="UP001320420"/>
    </source>
</evidence>
<keyword evidence="1" id="KW-0677">Repeat</keyword>
<feature type="compositionally biased region" description="Acidic residues" evidence="4">
    <location>
        <begin position="835"/>
        <end position="845"/>
    </location>
</feature>
<dbReference type="PANTHER" id="PTHR16193">
    <property type="entry name" value="TETRATRICOPEPTIDE REPEAT PROTEIN 27"/>
    <property type="match status" value="1"/>
</dbReference>
<feature type="region of interest" description="Disordered" evidence="4">
    <location>
        <begin position="1028"/>
        <end position="1058"/>
    </location>
</feature>
<feature type="repeat" description="TPR" evidence="3">
    <location>
        <begin position="754"/>
        <end position="787"/>
    </location>
</feature>
<feature type="compositionally biased region" description="Acidic residues" evidence="4">
    <location>
        <begin position="646"/>
        <end position="661"/>
    </location>
</feature>
<keyword evidence="2 3" id="KW-0802">TPR repeat</keyword>
<proteinExistence type="predicted"/>
<dbReference type="PANTHER" id="PTHR16193:SF0">
    <property type="entry name" value="TETRATRICOPEPTIDE REPEAT PROTEIN 27"/>
    <property type="match status" value="1"/>
</dbReference>
<feature type="compositionally biased region" description="Gly residues" evidence="4">
    <location>
        <begin position="1028"/>
        <end position="1041"/>
    </location>
</feature>
<evidence type="ECO:0000256" key="4">
    <source>
        <dbReference type="SAM" id="MobiDB-lite"/>
    </source>
</evidence>
<feature type="region of interest" description="Disordered" evidence="4">
    <location>
        <begin position="636"/>
        <end position="661"/>
    </location>
</feature>
<evidence type="ECO:0008006" key="7">
    <source>
        <dbReference type="Google" id="ProtNLM"/>
    </source>
</evidence>
<evidence type="ECO:0000313" key="5">
    <source>
        <dbReference type="EMBL" id="KAK7744298.1"/>
    </source>
</evidence>
<accession>A0AAN9UB32</accession>
<keyword evidence="6" id="KW-1185">Reference proteome</keyword>
<comment type="caution">
    <text evidence="5">The sequence shown here is derived from an EMBL/GenBank/DDBJ whole genome shotgun (WGS) entry which is preliminary data.</text>
</comment>
<dbReference type="PROSITE" id="PS50005">
    <property type="entry name" value="TPR"/>
    <property type="match status" value="1"/>
</dbReference>
<sequence length="1138" mass="122622">MASQDAQSTRAPTQWLAEIHAIETSLGDTPFLDVFKEDQTEAIVAEYVRDVVAQSQPESDPDKDRSSGRKSLVTANRGFRTQAIRLGLASLAAFLQGNVTGPVLEGTDTSDASFSSAYEEYISSRGIRTNGSLKRKSPIECFRSVCLRSLDTDGVSVYPYIPHIELFGLARFIFTSGGVLPTDPPEAWEADSDDTLASGLSWTRLRIHLWHYKLLTQPALGSGSLFTKSGRWTDVASLQVIIEKSISDAETAIIASSESAAGSENIARSHQIRIQFYLEKANAYLMLGNDKLANEALRSATESSGFLYALSGALGKRTKFQEKDVSQLVVLAKSLQVTEPDVAGQDSSEPAPAALPLNDDTLLENINFKEDAEAETSSTLPEQLRNLSPDNQPKLKLEDQIILLTEATLKDTFSPSDSLTSEEILPFAVRVINDKSQNWQVYTQALLVRSRIELHRSRTLERAVLQLQAVVDQVIVDTQTPMPTSKDASAAAAADPKLNANGNSADVPSIEITATNGHTTVPVMKASKPTTFFPAPKPNESASAQERLRYVHALASPPRWHLESELAFAWASVGSLVSATEIFKRLRLWAEVALCLASNANSADDDQDGLGRGSGGEEKARAIVRWRLYHRTGRGSNIASANGDQTNDDNDDDDGDDLDNADIDLSSLKASDFQGPERHPAPPNAPRLFCILGDLESNTDATAGAHYYERAWEISGARYARAQRSLGELHLRNKAWEKARAAYAAAVAANRLSPEMWGRLGDIELRLGRFPDAAEAFQRSIATTSSSVEAGVESGSVGGEDARTWSNLGSALLSWYREVVAETKDKKAEGGVPNGEEDVEEDEDSSTTRLKIAVDEETMPSTARAARLGKRPQGLLQDALEAFKRGAAIAHSNWRIWDNVVTLAASLRPAPALDDVVLATRHVLRIRATEDALDLDILTLLVREVTGKPAGGEGSGGGGGGIYDPPRATLERRVVDLFEDDVVALLTARSEPWSLVSRLRAWRRDWAGALDAAEKGWRAAVGGAGAGVTGGGGGGGGGGGSSSTLTTTTTTTTPNNGTDWIQDAGAVDAWDAVVQRTSELVAAYENYGDRLEAGQSATPRWRGKARMAVRSVMSKGRETWEGSEGWGVLEGLLEGLKA</sequence>